<accession>A0ABM5LHX4</accession>
<protein>
    <submittedName>
        <fullName evidence="1">Uncharacterized protein</fullName>
    </submittedName>
</protein>
<organism evidence="1 2">
    <name type="scientific">Fibrobacter succinogenes (strain ATCC 19169 / S85)</name>
    <dbReference type="NCBI Taxonomy" id="59374"/>
    <lineage>
        <taxon>Bacteria</taxon>
        <taxon>Pseudomonadati</taxon>
        <taxon>Fibrobacterota</taxon>
        <taxon>Fibrobacteria</taxon>
        <taxon>Fibrobacterales</taxon>
        <taxon>Fibrobacteraceae</taxon>
        <taxon>Fibrobacter</taxon>
    </lineage>
</organism>
<name>A0ABM5LHX4_FIBSS</name>
<keyword evidence="2" id="KW-1185">Reference proteome</keyword>
<dbReference type="EMBL" id="CP001792">
    <property type="protein sequence ID" value="ACX75152.1"/>
    <property type="molecule type" value="Genomic_DNA"/>
</dbReference>
<proteinExistence type="predicted"/>
<evidence type="ECO:0000313" key="2">
    <source>
        <dbReference type="Proteomes" id="UP000001497"/>
    </source>
</evidence>
<reference evidence="1" key="1">
    <citation type="submission" date="2009-10" db="EMBL/GenBank/DDBJ databases">
        <title>Complete sequence of Fibrobacter succinogenes subsp. succinogenes S85.</title>
        <authorList>
            <consortium name="US DOE Joint Genome Institute"/>
            <person name="Lucas S."/>
            <person name="Copeland A."/>
            <person name="Lapidus A."/>
            <person name="Glavina del Rio T."/>
            <person name="Tice H."/>
            <person name="Bruce D."/>
            <person name="Goodwin L."/>
            <person name="Pitluck S."/>
            <person name="Chertkov O."/>
            <person name="Detter J.C."/>
            <person name="Han C."/>
            <person name="Tapia R."/>
            <person name="Larimer F."/>
            <person name="Land M."/>
            <person name="Hauser L."/>
            <person name="Kyrpides N."/>
            <person name="Mikhailova N."/>
            <person name="Weimer P.J."/>
            <person name="Stevenson D.M."/>
            <person name="Boyum J."/>
            <person name="Brumm P.I."/>
            <person name="Mead D."/>
        </authorList>
    </citation>
    <scope>NUCLEOTIDE SEQUENCE [LARGE SCALE GENOMIC DNA]</scope>
    <source>
        <strain evidence="1">S85</strain>
    </source>
</reference>
<sequence>MRGLAGLPTKKIYCLEIDSVLQGIYRLLRISKTSNKFLTEVATSMIDKDEHNACLYTAIRISKEEGIAEGMAKGEAKGRAETKRKFAARDKKIAKFLQAHGVSAKLMTAAFAIK</sequence>
<dbReference type="Proteomes" id="UP000001497">
    <property type="component" value="Chromosome"/>
</dbReference>
<evidence type="ECO:0000313" key="1">
    <source>
        <dbReference type="EMBL" id="ACX75152.1"/>
    </source>
</evidence>
<gene>
    <name evidence="1" type="ordered locus">Fisuc_1555</name>
</gene>